<accession>A0A849CBB6</accession>
<evidence type="ECO:0000256" key="2">
    <source>
        <dbReference type="ARBA" id="ARBA00023315"/>
    </source>
</evidence>
<dbReference type="GO" id="GO:0016747">
    <property type="term" value="F:acyltransferase activity, transferring groups other than amino-acyl groups"/>
    <property type="evidence" value="ECO:0007669"/>
    <property type="project" value="InterPro"/>
</dbReference>
<dbReference type="AlphaFoldDB" id="A0A849CBB6"/>
<dbReference type="PANTHER" id="PTHR43877">
    <property type="entry name" value="AMINOALKYLPHOSPHONATE N-ACETYLTRANSFERASE-RELATED-RELATED"/>
    <property type="match status" value="1"/>
</dbReference>
<sequence>MVDVAIRKASAEDDRALAGLNYRAWSPLTEITPRPVESAPFFGDGNQPEHYLVPVPNGQPVGYLRLVQPIPIPSAAHVRQIQGLVVDESVRHQGIGSALLRAAGTEARRQGATRLTLRVLSTNTDARRLYESLGFTVEGTLRGEFIIEGRAVDDILMARTV</sequence>
<dbReference type="PROSITE" id="PS51186">
    <property type="entry name" value="GNAT"/>
    <property type="match status" value="1"/>
</dbReference>
<evidence type="ECO:0000256" key="1">
    <source>
        <dbReference type="ARBA" id="ARBA00022679"/>
    </source>
</evidence>
<dbReference type="Proteomes" id="UP000586827">
    <property type="component" value="Unassembled WGS sequence"/>
</dbReference>
<dbReference type="CDD" id="cd04301">
    <property type="entry name" value="NAT_SF"/>
    <property type="match status" value="1"/>
</dbReference>
<dbReference type="SUPFAM" id="SSF55729">
    <property type="entry name" value="Acyl-CoA N-acyltransferases (Nat)"/>
    <property type="match status" value="1"/>
</dbReference>
<keyword evidence="2" id="KW-0012">Acyltransferase</keyword>
<dbReference type="InterPro" id="IPR000182">
    <property type="entry name" value="GNAT_dom"/>
</dbReference>
<evidence type="ECO:0000259" key="3">
    <source>
        <dbReference type="PROSITE" id="PS51186"/>
    </source>
</evidence>
<dbReference type="InterPro" id="IPR050832">
    <property type="entry name" value="Bact_Acetyltransf"/>
</dbReference>
<comment type="caution">
    <text evidence="4">The sequence shown here is derived from an EMBL/GenBank/DDBJ whole genome shotgun (WGS) entry which is preliminary data.</text>
</comment>
<proteinExistence type="predicted"/>
<dbReference type="RefSeq" id="WP_067518821.1">
    <property type="nucleotide sequence ID" value="NZ_JABELX010000007.1"/>
</dbReference>
<dbReference type="Gene3D" id="3.40.630.30">
    <property type="match status" value="1"/>
</dbReference>
<dbReference type="EMBL" id="JABELX010000007">
    <property type="protein sequence ID" value="NNH72209.1"/>
    <property type="molecule type" value="Genomic_DNA"/>
</dbReference>
<evidence type="ECO:0000313" key="5">
    <source>
        <dbReference type="Proteomes" id="UP000586827"/>
    </source>
</evidence>
<reference evidence="4 5" key="1">
    <citation type="submission" date="2020-05" db="EMBL/GenBank/DDBJ databases">
        <title>MicrobeNet Type strains.</title>
        <authorList>
            <person name="Nicholson A.C."/>
        </authorList>
    </citation>
    <scope>NUCLEOTIDE SEQUENCE [LARGE SCALE GENOMIC DNA]</scope>
    <source>
        <strain evidence="4 5">JCM 3224</strain>
    </source>
</reference>
<dbReference type="PANTHER" id="PTHR43877:SF2">
    <property type="entry name" value="AMINOALKYLPHOSPHONATE N-ACETYLTRANSFERASE-RELATED"/>
    <property type="match status" value="1"/>
</dbReference>
<organism evidence="4 5">
    <name type="scientific">Nocardia uniformis</name>
    <dbReference type="NCBI Taxonomy" id="53432"/>
    <lineage>
        <taxon>Bacteria</taxon>
        <taxon>Bacillati</taxon>
        <taxon>Actinomycetota</taxon>
        <taxon>Actinomycetes</taxon>
        <taxon>Mycobacteriales</taxon>
        <taxon>Nocardiaceae</taxon>
        <taxon>Nocardia</taxon>
    </lineage>
</organism>
<name>A0A849CBB6_9NOCA</name>
<keyword evidence="1 4" id="KW-0808">Transferase</keyword>
<protein>
    <submittedName>
        <fullName evidence="4">GNAT family N-acetyltransferase</fullName>
    </submittedName>
</protein>
<gene>
    <name evidence="4" type="ORF">HLB23_20500</name>
</gene>
<dbReference type="InterPro" id="IPR016181">
    <property type="entry name" value="Acyl_CoA_acyltransferase"/>
</dbReference>
<keyword evidence="5" id="KW-1185">Reference proteome</keyword>
<evidence type="ECO:0000313" key="4">
    <source>
        <dbReference type="EMBL" id="NNH72209.1"/>
    </source>
</evidence>
<feature type="domain" description="N-acetyltransferase" evidence="3">
    <location>
        <begin position="4"/>
        <end position="161"/>
    </location>
</feature>
<dbReference type="Pfam" id="PF00583">
    <property type="entry name" value="Acetyltransf_1"/>
    <property type="match status" value="1"/>
</dbReference>